<dbReference type="EMBL" id="JABANO010035946">
    <property type="protein sequence ID" value="KAF4702632.1"/>
    <property type="molecule type" value="Genomic_DNA"/>
</dbReference>
<dbReference type="InterPro" id="IPR045865">
    <property type="entry name" value="ACT-like_dom_sf"/>
</dbReference>
<dbReference type="GO" id="GO:0004072">
    <property type="term" value="F:aspartate kinase activity"/>
    <property type="evidence" value="ECO:0007669"/>
    <property type="project" value="UniProtKB-EC"/>
</dbReference>
<feature type="compositionally biased region" description="Basic and acidic residues" evidence="7">
    <location>
        <begin position="244"/>
        <end position="265"/>
    </location>
</feature>
<evidence type="ECO:0000313" key="10">
    <source>
        <dbReference type="Proteomes" id="UP000553632"/>
    </source>
</evidence>
<dbReference type="EC" id="2.7.2.4" evidence="1"/>
<dbReference type="SUPFAM" id="SSF53633">
    <property type="entry name" value="Carbamate kinase-like"/>
    <property type="match status" value="1"/>
</dbReference>
<dbReference type="FunFam" id="3.30.2130.10:FF:000001">
    <property type="entry name" value="Bifunctional aspartokinase/homoserine dehydrogenase"/>
    <property type="match status" value="1"/>
</dbReference>
<dbReference type="PANTHER" id="PTHR43070:SF3">
    <property type="entry name" value="HOMOSERINE DEHYDROGENASE"/>
    <property type="match status" value="1"/>
</dbReference>
<dbReference type="InterPro" id="IPR001048">
    <property type="entry name" value="Asp/Glu/Uridylate_kinase"/>
</dbReference>
<feature type="region of interest" description="Disordered" evidence="7">
    <location>
        <begin position="236"/>
        <end position="277"/>
    </location>
</feature>
<dbReference type="GO" id="GO:0009067">
    <property type="term" value="P:aspartate family amino acid biosynthetic process"/>
    <property type="evidence" value="ECO:0007669"/>
    <property type="project" value="InterPro"/>
</dbReference>
<dbReference type="Gene3D" id="3.40.1160.10">
    <property type="entry name" value="Acetylglutamate kinase-like"/>
    <property type="match status" value="1"/>
</dbReference>
<evidence type="ECO:0000256" key="7">
    <source>
        <dbReference type="SAM" id="MobiDB-lite"/>
    </source>
</evidence>
<dbReference type="PANTHER" id="PTHR43070">
    <property type="match status" value="1"/>
</dbReference>
<dbReference type="SUPFAM" id="SSF55021">
    <property type="entry name" value="ACT-like"/>
    <property type="match status" value="2"/>
</dbReference>
<keyword evidence="2" id="KW-0808">Transferase</keyword>
<comment type="caution">
    <text evidence="9">The sequence shown here is derived from an EMBL/GenBank/DDBJ whole genome shotgun (WGS) entry which is preliminary data.</text>
</comment>
<keyword evidence="4" id="KW-0418">Kinase</keyword>
<dbReference type="Pfam" id="PF00696">
    <property type="entry name" value="AA_kinase"/>
    <property type="match status" value="1"/>
</dbReference>
<dbReference type="Proteomes" id="UP000553632">
    <property type="component" value="Unassembled WGS sequence"/>
</dbReference>
<dbReference type="InterPro" id="IPR036393">
    <property type="entry name" value="AceGlu_kinase-like_sf"/>
</dbReference>
<keyword evidence="3" id="KW-0547">Nucleotide-binding</keyword>
<feature type="non-terminal residue" evidence="9">
    <location>
        <position position="1"/>
    </location>
</feature>
<dbReference type="GO" id="GO:0005524">
    <property type="term" value="F:ATP binding"/>
    <property type="evidence" value="ECO:0007669"/>
    <property type="project" value="UniProtKB-KW"/>
</dbReference>
<feature type="domain" description="ACT" evidence="8">
    <location>
        <begin position="175"/>
        <end position="262"/>
    </location>
</feature>
<evidence type="ECO:0000256" key="4">
    <source>
        <dbReference type="ARBA" id="ARBA00022777"/>
    </source>
</evidence>
<keyword evidence="10" id="KW-1185">Reference proteome</keyword>
<reference evidence="9 10" key="1">
    <citation type="submission" date="2020-04" db="EMBL/GenBank/DDBJ databases">
        <title>Perkinsus olseni comparative genomics.</title>
        <authorList>
            <person name="Bogema D.R."/>
        </authorList>
    </citation>
    <scope>NUCLEOTIDE SEQUENCE [LARGE SCALE GENOMIC DNA]</scope>
    <source>
        <strain evidence="9 10">ATCC PRA-207</strain>
    </source>
</reference>
<dbReference type="InterPro" id="IPR054352">
    <property type="entry name" value="ACT_Aspartokinase"/>
</dbReference>
<evidence type="ECO:0000256" key="3">
    <source>
        <dbReference type="ARBA" id="ARBA00022741"/>
    </source>
</evidence>
<dbReference type="AlphaFoldDB" id="A0A7J6Q377"/>
<dbReference type="Gene3D" id="3.30.2130.10">
    <property type="entry name" value="VC0802-like"/>
    <property type="match status" value="2"/>
</dbReference>
<evidence type="ECO:0000256" key="1">
    <source>
        <dbReference type="ARBA" id="ARBA00013059"/>
    </source>
</evidence>
<dbReference type="InterPro" id="IPR011147">
    <property type="entry name" value="Bifunc_Aspkin/hSer_DH"/>
</dbReference>
<evidence type="ECO:0000313" key="9">
    <source>
        <dbReference type="EMBL" id="KAF4702632.1"/>
    </source>
</evidence>
<keyword evidence="5" id="KW-0067">ATP-binding</keyword>
<evidence type="ECO:0000256" key="2">
    <source>
        <dbReference type="ARBA" id="ARBA00022679"/>
    </source>
</evidence>
<dbReference type="GO" id="GO:0004412">
    <property type="term" value="F:homoserine dehydrogenase activity"/>
    <property type="evidence" value="ECO:0007669"/>
    <property type="project" value="InterPro"/>
</dbReference>
<dbReference type="Pfam" id="PF22468">
    <property type="entry name" value="ACT_9"/>
    <property type="match status" value="2"/>
</dbReference>
<protein>
    <recommendedName>
        <fullName evidence="1">aspartate kinase</fullName>
        <ecNumber evidence="1">2.7.2.4</ecNumber>
    </recommendedName>
</protein>
<proteinExistence type="predicted"/>
<evidence type="ECO:0000259" key="8">
    <source>
        <dbReference type="PROSITE" id="PS51671"/>
    </source>
</evidence>
<dbReference type="CDD" id="cd04892">
    <property type="entry name" value="ACT_AK-like_2"/>
    <property type="match status" value="1"/>
</dbReference>
<dbReference type="InterPro" id="IPR002912">
    <property type="entry name" value="ACT_dom"/>
</dbReference>
<name>A0A7J6Q377_PEROL</name>
<evidence type="ECO:0000256" key="6">
    <source>
        <dbReference type="ARBA" id="ARBA00022857"/>
    </source>
</evidence>
<dbReference type="PROSITE" id="PS51671">
    <property type="entry name" value="ACT"/>
    <property type="match status" value="1"/>
</dbReference>
<keyword evidence="6" id="KW-0521">NADP</keyword>
<accession>A0A7J6Q377</accession>
<sequence>FSGDPRSVGNAEMLESLSYSEAAEMAWFGAKVLHPKTMAPCIGKDIPIVLRNTFNRVCAGTLITSLPTPPGSPCRHQLSAKAVSVMKGICLVNVEGCGLIGVTGLASRLFGAVGEAGVNVIMITQASSEHSVCFAIRTCDREKCVVAIEHAFYREMCLYHDFGVTTTTGLAILAMVGDGMVRSIGILGRAATALASARVNICAVAQGSSERNITLVVAEEDTEAGVAALHESGCCGNGKASQMRKQELLSEQQLSRRERRERGLGEDAESERPKKRTNVEKRIAMMKEEEIKAGQVDKLLQNLRRSHEQGAPFQKWMNLANEVHYLVDELKTRELATVLMMFAEAGYVDTTQCTTAIVKRLTMRTDVTSCLMAIMALYKSAGRRATAVLEDLSETFIRLVFDKGVESPNAYNVNKMTFADLRLTAVALAKLPFLHDRLEAWFIDDLFNCLTEKVPHAKDPRTLLSIMYAAARLRVPPNHPCLIAMIPQIRLLLLSRVPTNIKDDFGCLDACYTLGYRNLTEILALHARRNLGAIDSLDELLSLGRKIKDNGTENIETWIPWCDAVDERLRETHTDELCVQIPSADKIRDAEKVFKALRRSPRQLNAFKAMQKTLRVADGVFTPDSMDGE</sequence>
<gene>
    <name evidence="9" type="primary">AKHSDH2_1</name>
    <name evidence="9" type="ORF">FOZ63_001693</name>
</gene>
<organism evidence="9 10">
    <name type="scientific">Perkinsus olseni</name>
    <name type="common">Perkinsus atlanticus</name>
    <dbReference type="NCBI Taxonomy" id="32597"/>
    <lineage>
        <taxon>Eukaryota</taxon>
        <taxon>Sar</taxon>
        <taxon>Alveolata</taxon>
        <taxon>Perkinsozoa</taxon>
        <taxon>Perkinsea</taxon>
        <taxon>Perkinsida</taxon>
        <taxon>Perkinsidae</taxon>
        <taxon>Perkinsus</taxon>
    </lineage>
</organism>
<evidence type="ECO:0000256" key="5">
    <source>
        <dbReference type="ARBA" id="ARBA00022840"/>
    </source>
</evidence>
<dbReference type="CDD" id="cd04921">
    <property type="entry name" value="ACT_AKi-HSDH-ThrA-like_1"/>
    <property type="match status" value="1"/>
</dbReference>